<keyword evidence="14" id="KW-1185">Reference proteome</keyword>
<keyword evidence="9" id="KW-0584">Phenylalanine biosynthesis</keyword>
<dbReference type="InterPro" id="IPR037039">
    <property type="entry name" value="CM_AroQ_sf_eucaryotic"/>
</dbReference>
<dbReference type="EMBL" id="CALTRL010001868">
    <property type="protein sequence ID" value="CAH7673981.1"/>
    <property type="molecule type" value="Genomic_DNA"/>
</dbReference>
<gene>
    <name evidence="13" type="ORF">PPACK8108_LOCUS8877</name>
</gene>
<name>A0AAV0AVH2_PHAPC</name>
<dbReference type="GO" id="GO:0006571">
    <property type="term" value="P:tyrosine biosynthetic process"/>
    <property type="evidence" value="ECO:0007669"/>
    <property type="project" value="UniProtKB-KW"/>
</dbReference>
<dbReference type="NCBIfam" id="TIGR01802">
    <property type="entry name" value="CM_pl-yst"/>
    <property type="match status" value="1"/>
</dbReference>
<comment type="catalytic activity">
    <reaction evidence="11">
        <text>chorismate = prephenate</text>
        <dbReference type="Rhea" id="RHEA:13897"/>
        <dbReference type="ChEBI" id="CHEBI:29748"/>
        <dbReference type="ChEBI" id="CHEBI:29934"/>
        <dbReference type="EC" id="5.4.99.5"/>
    </reaction>
    <physiologicalReaction direction="left-to-right" evidence="11">
        <dbReference type="Rhea" id="RHEA:13898"/>
    </physiologicalReaction>
</comment>
<dbReference type="InterPro" id="IPR008238">
    <property type="entry name" value="Chorismate_mutase_AroQ_euk"/>
</dbReference>
<comment type="subcellular location">
    <subcellularLocation>
        <location evidence="1">Cytoplasm</location>
    </subcellularLocation>
</comment>
<organism evidence="13 14">
    <name type="scientific">Phakopsora pachyrhizi</name>
    <name type="common">Asian soybean rust disease fungus</name>
    <dbReference type="NCBI Taxonomy" id="170000"/>
    <lineage>
        <taxon>Eukaryota</taxon>
        <taxon>Fungi</taxon>
        <taxon>Dikarya</taxon>
        <taxon>Basidiomycota</taxon>
        <taxon>Pucciniomycotina</taxon>
        <taxon>Pucciniomycetes</taxon>
        <taxon>Pucciniales</taxon>
        <taxon>Phakopsoraceae</taxon>
        <taxon>Phakopsora</taxon>
    </lineage>
</organism>
<evidence type="ECO:0000259" key="12">
    <source>
        <dbReference type="Pfam" id="PF01817"/>
    </source>
</evidence>
<dbReference type="Pfam" id="PF01817">
    <property type="entry name" value="CM_2"/>
    <property type="match status" value="1"/>
</dbReference>
<evidence type="ECO:0000256" key="9">
    <source>
        <dbReference type="ARBA" id="ARBA00023222"/>
    </source>
</evidence>
<dbReference type="AlphaFoldDB" id="A0AAV0AVH2"/>
<dbReference type="GO" id="GO:0009094">
    <property type="term" value="P:L-phenylalanine biosynthetic process"/>
    <property type="evidence" value="ECO:0007669"/>
    <property type="project" value="UniProtKB-KW"/>
</dbReference>
<evidence type="ECO:0000256" key="7">
    <source>
        <dbReference type="ARBA" id="ARBA00022605"/>
    </source>
</evidence>
<dbReference type="InterPro" id="IPR036263">
    <property type="entry name" value="Chorismate_II_sf"/>
</dbReference>
<feature type="domain" description="Chorismate mutase" evidence="12">
    <location>
        <begin position="140"/>
        <end position="249"/>
    </location>
</feature>
<proteinExistence type="predicted"/>
<evidence type="ECO:0000313" key="14">
    <source>
        <dbReference type="Proteomes" id="UP001153365"/>
    </source>
</evidence>
<sequence>MESIDLTSVRRILTRLEDTVIFLLIERAQFSHNPVIYANTSAFEELEKDEESTFMNWMLRQTEITHARLRRYESIDEYPFTPRNQLPVTILPPLNYPNFLHPNQININDELKRSYINKIVPVLTKGEGRPLDDLHYVSSATRDIDILQTVSRRIHYGKFVAELKFRENPSKFIRYIRDKNSEELSKLITIQKVEEALIKRLEKKTIIYGQDINESSQCNASQSGELKLNAPLVTSMYKEFIIPLTKKVEVEYLLNRLEGLSESDINDLLENRKNVVDKK</sequence>
<dbReference type="EC" id="5.4.99.5" evidence="3"/>
<evidence type="ECO:0000256" key="6">
    <source>
        <dbReference type="ARBA" id="ARBA00022498"/>
    </source>
</evidence>
<evidence type="ECO:0000256" key="4">
    <source>
        <dbReference type="ARBA" id="ARBA00020296"/>
    </source>
</evidence>
<dbReference type="PROSITE" id="PS51169">
    <property type="entry name" value="CHORISMATE_MUT_3"/>
    <property type="match status" value="1"/>
</dbReference>
<evidence type="ECO:0000256" key="11">
    <source>
        <dbReference type="ARBA" id="ARBA00023979"/>
    </source>
</evidence>
<dbReference type="Proteomes" id="UP001153365">
    <property type="component" value="Unassembled WGS sequence"/>
</dbReference>
<dbReference type="InterPro" id="IPR002701">
    <property type="entry name" value="CM_II_prokaryot"/>
</dbReference>
<evidence type="ECO:0000256" key="2">
    <source>
        <dbReference type="ARBA" id="ARBA00004817"/>
    </source>
</evidence>
<keyword evidence="7" id="KW-0028">Amino-acid biosynthesis</keyword>
<keyword evidence="8" id="KW-0057">Aromatic amino acid biosynthesis</keyword>
<accession>A0AAV0AVH2</accession>
<keyword evidence="10" id="KW-0413">Isomerase</keyword>
<evidence type="ECO:0000256" key="3">
    <source>
        <dbReference type="ARBA" id="ARBA00012404"/>
    </source>
</evidence>
<keyword evidence="6" id="KW-0827">Tyrosine biosynthesis</keyword>
<reference evidence="13" key="1">
    <citation type="submission" date="2022-06" db="EMBL/GenBank/DDBJ databases">
        <authorList>
            <consortium name="SYNGENTA / RWTH Aachen University"/>
        </authorList>
    </citation>
    <scope>NUCLEOTIDE SEQUENCE</scope>
</reference>
<dbReference type="Gene3D" id="1.10.590.10">
    <property type="entry name" value="Chorismate mutase, AroQ class superfamily, eukaryotic"/>
    <property type="match status" value="1"/>
</dbReference>
<dbReference type="GO" id="GO:0046417">
    <property type="term" value="P:chorismate metabolic process"/>
    <property type="evidence" value="ECO:0007669"/>
    <property type="project" value="InterPro"/>
</dbReference>
<dbReference type="PANTHER" id="PTHR21145">
    <property type="entry name" value="CHORISMATE MUTASE"/>
    <property type="match status" value="1"/>
</dbReference>
<comment type="pathway">
    <text evidence="2">Metabolic intermediate biosynthesis; prephenate biosynthesis; prephenate from chorismate: step 1/1.</text>
</comment>
<protein>
    <recommendedName>
        <fullName evidence="4">Chorismate mutase</fullName>
        <ecNumber evidence="3">5.4.99.5</ecNumber>
    </recommendedName>
</protein>
<dbReference type="GO" id="GO:0005737">
    <property type="term" value="C:cytoplasm"/>
    <property type="evidence" value="ECO:0007669"/>
    <property type="project" value="UniProtKB-SubCell"/>
</dbReference>
<dbReference type="SUPFAM" id="SSF48600">
    <property type="entry name" value="Chorismate mutase II"/>
    <property type="match status" value="1"/>
</dbReference>
<evidence type="ECO:0000256" key="5">
    <source>
        <dbReference type="ARBA" id="ARBA00022490"/>
    </source>
</evidence>
<evidence type="ECO:0000313" key="13">
    <source>
        <dbReference type="EMBL" id="CAH7673981.1"/>
    </source>
</evidence>
<evidence type="ECO:0000256" key="10">
    <source>
        <dbReference type="ARBA" id="ARBA00023235"/>
    </source>
</evidence>
<keyword evidence="5" id="KW-0963">Cytoplasm</keyword>
<dbReference type="GO" id="GO:0004106">
    <property type="term" value="F:chorismate mutase activity"/>
    <property type="evidence" value="ECO:0007669"/>
    <property type="project" value="UniProtKB-EC"/>
</dbReference>
<dbReference type="PANTHER" id="PTHR21145:SF12">
    <property type="entry name" value="CHORISMATE MUTASE"/>
    <property type="match status" value="1"/>
</dbReference>
<comment type="caution">
    <text evidence="13">The sequence shown here is derived from an EMBL/GenBank/DDBJ whole genome shotgun (WGS) entry which is preliminary data.</text>
</comment>
<evidence type="ECO:0000256" key="8">
    <source>
        <dbReference type="ARBA" id="ARBA00023141"/>
    </source>
</evidence>
<evidence type="ECO:0000256" key="1">
    <source>
        <dbReference type="ARBA" id="ARBA00004496"/>
    </source>
</evidence>